<dbReference type="Proteomes" id="UP000027265">
    <property type="component" value="Unassembled WGS sequence"/>
</dbReference>
<keyword evidence="3" id="KW-1185">Reference proteome</keyword>
<dbReference type="HOGENOM" id="CLU_2264145_0_0_1"/>
<sequence length="103" mass="11931">MMNILPPTHIAPLIAQPFPNRGATLRLNEYPRGFRNDESKTMERRLRAHKWRMVESEEARKMERIDGGSTSRPFASVILCQSSSQHLERATRRPPLPNVRLQP</sequence>
<name>A0A067PQZ6_9AGAM</name>
<evidence type="ECO:0000313" key="3">
    <source>
        <dbReference type="Proteomes" id="UP000027265"/>
    </source>
</evidence>
<dbReference type="InParanoid" id="A0A067PQZ6"/>
<feature type="region of interest" description="Disordered" evidence="1">
    <location>
        <begin position="83"/>
        <end position="103"/>
    </location>
</feature>
<accession>A0A067PQZ6</accession>
<evidence type="ECO:0000256" key="1">
    <source>
        <dbReference type="SAM" id="MobiDB-lite"/>
    </source>
</evidence>
<reference evidence="3" key="1">
    <citation type="journal article" date="2014" name="Proc. Natl. Acad. Sci. U.S.A.">
        <title>Extensive sampling of basidiomycete genomes demonstrates inadequacy of the white-rot/brown-rot paradigm for wood decay fungi.</title>
        <authorList>
            <person name="Riley R."/>
            <person name="Salamov A.A."/>
            <person name="Brown D.W."/>
            <person name="Nagy L.G."/>
            <person name="Floudas D."/>
            <person name="Held B.W."/>
            <person name="Levasseur A."/>
            <person name="Lombard V."/>
            <person name="Morin E."/>
            <person name="Otillar R."/>
            <person name="Lindquist E.A."/>
            <person name="Sun H."/>
            <person name="LaButti K.M."/>
            <person name="Schmutz J."/>
            <person name="Jabbour D."/>
            <person name="Luo H."/>
            <person name="Baker S.E."/>
            <person name="Pisabarro A.G."/>
            <person name="Walton J.D."/>
            <person name="Blanchette R.A."/>
            <person name="Henrissat B."/>
            <person name="Martin F."/>
            <person name="Cullen D."/>
            <person name="Hibbett D.S."/>
            <person name="Grigoriev I.V."/>
        </authorList>
    </citation>
    <scope>NUCLEOTIDE SEQUENCE [LARGE SCALE GENOMIC DNA]</scope>
    <source>
        <strain evidence="3">MUCL 33604</strain>
    </source>
</reference>
<dbReference type="AlphaFoldDB" id="A0A067PQZ6"/>
<evidence type="ECO:0000313" key="2">
    <source>
        <dbReference type="EMBL" id="KDQ52736.1"/>
    </source>
</evidence>
<dbReference type="EMBL" id="KL197738">
    <property type="protein sequence ID" value="KDQ52736.1"/>
    <property type="molecule type" value="Genomic_DNA"/>
</dbReference>
<organism evidence="2 3">
    <name type="scientific">Jaapia argillacea MUCL 33604</name>
    <dbReference type="NCBI Taxonomy" id="933084"/>
    <lineage>
        <taxon>Eukaryota</taxon>
        <taxon>Fungi</taxon>
        <taxon>Dikarya</taxon>
        <taxon>Basidiomycota</taxon>
        <taxon>Agaricomycotina</taxon>
        <taxon>Agaricomycetes</taxon>
        <taxon>Agaricomycetidae</taxon>
        <taxon>Jaapiales</taxon>
        <taxon>Jaapiaceae</taxon>
        <taxon>Jaapia</taxon>
    </lineage>
</organism>
<protein>
    <submittedName>
        <fullName evidence="2">Uncharacterized protein</fullName>
    </submittedName>
</protein>
<gene>
    <name evidence="2" type="ORF">JAAARDRAFT_475340</name>
</gene>
<proteinExistence type="predicted"/>